<dbReference type="Gene3D" id="3.50.50.60">
    <property type="entry name" value="FAD/NAD(P)-binding domain"/>
    <property type="match status" value="1"/>
</dbReference>
<gene>
    <name evidence="7" type="ORF">J5N97_003509</name>
</gene>
<dbReference type="InterPro" id="IPR006076">
    <property type="entry name" value="FAD-dep_OxRdtase"/>
</dbReference>
<evidence type="ECO:0000256" key="3">
    <source>
        <dbReference type="ARBA" id="ARBA00022630"/>
    </source>
</evidence>
<evidence type="ECO:0000256" key="2">
    <source>
        <dbReference type="ARBA" id="ARBA00010989"/>
    </source>
</evidence>
<dbReference type="InterPro" id="IPR045170">
    <property type="entry name" value="MTOX"/>
</dbReference>
<keyword evidence="8" id="KW-1185">Reference proteome</keyword>
<evidence type="ECO:0000256" key="4">
    <source>
        <dbReference type="ARBA" id="ARBA00022827"/>
    </source>
</evidence>
<keyword evidence="4" id="KW-0274">FAD</keyword>
<evidence type="ECO:0000313" key="7">
    <source>
        <dbReference type="EMBL" id="KAJ0985153.1"/>
    </source>
</evidence>
<dbReference type="SUPFAM" id="SSF51905">
    <property type="entry name" value="FAD/NAD(P)-binding domain"/>
    <property type="match status" value="1"/>
</dbReference>
<dbReference type="InterPro" id="IPR036188">
    <property type="entry name" value="FAD/NAD-bd_sf"/>
</dbReference>
<proteinExistence type="inferred from homology"/>
<keyword evidence="3" id="KW-0285">Flavoprotein</keyword>
<dbReference type="GO" id="GO:0008115">
    <property type="term" value="F:sarcosine oxidase activity"/>
    <property type="evidence" value="ECO:0007669"/>
    <property type="project" value="TreeGrafter"/>
</dbReference>
<evidence type="ECO:0000313" key="8">
    <source>
        <dbReference type="Proteomes" id="UP001085076"/>
    </source>
</evidence>
<reference evidence="7" key="2">
    <citation type="journal article" date="2022" name="Hortic Res">
        <title>The genome of Dioscorea zingiberensis sheds light on the biosynthesis, origin and evolution of the medicinally important diosgenin saponins.</title>
        <authorList>
            <person name="Li Y."/>
            <person name="Tan C."/>
            <person name="Li Z."/>
            <person name="Guo J."/>
            <person name="Li S."/>
            <person name="Chen X."/>
            <person name="Wang C."/>
            <person name="Dai X."/>
            <person name="Yang H."/>
            <person name="Song W."/>
            <person name="Hou L."/>
            <person name="Xu J."/>
            <person name="Tong Z."/>
            <person name="Xu A."/>
            <person name="Yuan X."/>
            <person name="Wang W."/>
            <person name="Yang Q."/>
            <person name="Chen L."/>
            <person name="Sun Z."/>
            <person name="Wang K."/>
            <person name="Pan B."/>
            <person name="Chen J."/>
            <person name="Bao Y."/>
            <person name="Liu F."/>
            <person name="Qi X."/>
            <person name="Gang D.R."/>
            <person name="Wen J."/>
            <person name="Li J."/>
        </authorList>
    </citation>
    <scope>NUCLEOTIDE SEQUENCE</scope>
    <source>
        <strain evidence="7">Dzin_1.0</strain>
    </source>
</reference>
<evidence type="ECO:0000256" key="1">
    <source>
        <dbReference type="ARBA" id="ARBA00001974"/>
    </source>
</evidence>
<accession>A0A9D5D4T3</accession>
<name>A0A9D5D4T3_9LILI</name>
<organism evidence="7 8">
    <name type="scientific">Dioscorea zingiberensis</name>
    <dbReference type="NCBI Taxonomy" id="325984"/>
    <lineage>
        <taxon>Eukaryota</taxon>
        <taxon>Viridiplantae</taxon>
        <taxon>Streptophyta</taxon>
        <taxon>Embryophyta</taxon>
        <taxon>Tracheophyta</taxon>
        <taxon>Spermatophyta</taxon>
        <taxon>Magnoliopsida</taxon>
        <taxon>Liliopsida</taxon>
        <taxon>Dioscoreales</taxon>
        <taxon>Dioscoreaceae</taxon>
        <taxon>Dioscorea</taxon>
    </lineage>
</organism>
<dbReference type="AlphaFoldDB" id="A0A9D5D4T3"/>
<reference evidence="7" key="1">
    <citation type="submission" date="2021-03" db="EMBL/GenBank/DDBJ databases">
        <authorList>
            <person name="Li Z."/>
            <person name="Yang C."/>
        </authorList>
    </citation>
    <scope>NUCLEOTIDE SEQUENCE</scope>
    <source>
        <strain evidence="7">Dzin_1.0</strain>
        <tissue evidence="7">Leaf</tissue>
    </source>
</reference>
<dbReference type="PANTHER" id="PTHR10961:SF7">
    <property type="entry name" value="FAD DEPENDENT OXIDOREDUCTASE DOMAIN-CONTAINING PROTEIN"/>
    <property type="match status" value="1"/>
</dbReference>
<keyword evidence="5" id="KW-0560">Oxidoreductase</keyword>
<comment type="similarity">
    <text evidence="2">Belongs to the MSOX/MTOX family.</text>
</comment>
<dbReference type="OrthoDB" id="424974at2759"/>
<dbReference type="PANTHER" id="PTHR10961">
    <property type="entry name" value="PEROXISOMAL SARCOSINE OXIDASE"/>
    <property type="match status" value="1"/>
</dbReference>
<sequence>MGSSGDGEFDVIVIGAGIMGSCTAYELSKRGRRTLLLEKFDFLHHLGSSHGESRTIRSTYPELYYPPMVLEAAELWEEAQSEIGYRVYTKTPHVDVGPADNKSLRALIASCETNSIPLRVINDQSQVSELFSGTFTLPEGWTAMVTELGGVLKPTKAVAMFQSLAIRLGAVLKDRVEVIKIERGEGAAGVHVFTSSGHMFKGSKCVVTVGAWTEKLVNSVSGISLPIQPLHTTICYWKVKEGLEDRFSPERGFPTFASYGEPFIYGTPVLEFPGLVKIALHGGSPCDPDKREWWRKSSVDSVKSWIEQVFPGCVETGEPVICQACMYSMTPDEDYVIDFLGGQFGKDVVVAGGFSGHGFKMGPVVGRVVAEMVVEGEVKGVEMKHFRIGRFVEDPRGNAKEHEDQVNSLINL</sequence>
<evidence type="ECO:0000256" key="5">
    <source>
        <dbReference type="ARBA" id="ARBA00023002"/>
    </source>
</evidence>
<evidence type="ECO:0000259" key="6">
    <source>
        <dbReference type="Pfam" id="PF01266"/>
    </source>
</evidence>
<feature type="domain" description="FAD dependent oxidoreductase" evidence="6">
    <location>
        <begin position="10"/>
        <end position="372"/>
    </location>
</feature>
<dbReference type="Pfam" id="PF01266">
    <property type="entry name" value="DAO"/>
    <property type="match status" value="1"/>
</dbReference>
<dbReference type="EMBL" id="JAGGNH010000001">
    <property type="protein sequence ID" value="KAJ0985153.1"/>
    <property type="molecule type" value="Genomic_DNA"/>
</dbReference>
<comment type="caution">
    <text evidence="7">The sequence shown here is derived from an EMBL/GenBank/DDBJ whole genome shotgun (WGS) entry which is preliminary data.</text>
</comment>
<protein>
    <recommendedName>
        <fullName evidence="6">FAD dependent oxidoreductase domain-containing protein</fullName>
    </recommendedName>
</protein>
<dbReference type="SUPFAM" id="SSF54373">
    <property type="entry name" value="FAD-linked reductases, C-terminal domain"/>
    <property type="match status" value="1"/>
</dbReference>
<dbReference type="GO" id="GO:0050660">
    <property type="term" value="F:flavin adenine dinucleotide binding"/>
    <property type="evidence" value="ECO:0007669"/>
    <property type="project" value="InterPro"/>
</dbReference>
<dbReference type="Gene3D" id="3.30.9.10">
    <property type="entry name" value="D-Amino Acid Oxidase, subunit A, domain 2"/>
    <property type="match status" value="1"/>
</dbReference>
<dbReference type="Proteomes" id="UP001085076">
    <property type="component" value="Miscellaneous, Linkage group lg01"/>
</dbReference>
<comment type="cofactor">
    <cofactor evidence="1">
        <name>FAD</name>
        <dbReference type="ChEBI" id="CHEBI:57692"/>
    </cofactor>
</comment>